<feature type="domain" description="E2F/DP family winged-helix DNA-binding" evidence="8">
    <location>
        <begin position="180"/>
        <end position="260"/>
    </location>
</feature>
<dbReference type="GO" id="GO:0005667">
    <property type="term" value="C:transcription regulator complex"/>
    <property type="evidence" value="ECO:0007669"/>
    <property type="project" value="InterPro"/>
</dbReference>
<gene>
    <name evidence="9" type="ORF">GSPATT00006443001</name>
</gene>
<dbReference type="InterPro" id="IPR015648">
    <property type="entry name" value="Transcrpt_fac_DP"/>
</dbReference>
<evidence type="ECO:0000256" key="2">
    <source>
        <dbReference type="ARBA" id="ARBA00023015"/>
    </source>
</evidence>
<evidence type="ECO:0000256" key="4">
    <source>
        <dbReference type="ARBA" id="ARBA00023163"/>
    </source>
</evidence>
<feature type="transmembrane region" description="Helical" evidence="7">
    <location>
        <begin position="44"/>
        <end position="62"/>
    </location>
</feature>
<feature type="coiled-coil region" evidence="6">
    <location>
        <begin position="193"/>
        <end position="235"/>
    </location>
</feature>
<dbReference type="Gene3D" id="1.10.10.10">
    <property type="entry name" value="Winged helix-like DNA-binding domain superfamily/Winged helix DNA-binding domain"/>
    <property type="match status" value="1"/>
</dbReference>
<dbReference type="SUPFAM" id="SSF144074">
    <property type="entry name" value="E2F-DP heterodimerization region"/>
    <property type="match status" value="1"/>
</dbReference>
<evidence type="ECO:0000256" key="6">
    <source>
        <dbReference type="SAM" id="Coils"/>
    </source>
</evidence>
<comment type="similarity">
    <text evidence="1 5">Belongs to the E2F/DP family.</text>
</comment>
<evidence type="ECO:0000313" key="10">
    <source>
        <dbReference type="Proteomes" id="UP000000600"/>
    </source>
</evidence>
<comment type="subcellular location">
    <subcellularLocation>
        <location evidence="5">Nucleus</location>
    </subcellularLocation>
</comment>
<keyword evidence="5" id="KW-0539">Nucleus</keyword>
<dbReference type="GO" id="GO:0051726">
    <property type="term" value="P:regulation of cell cycle"/>
    <property type="evidence" value="ECO:0007669"/>
    <property type="project" value="InterPro"/>
</dbReference>
<dbReference type="FunFam" id="1.10.10.10:FF:000360">
    <property type="entry name" value="Transcription factor Dp-1, a"/>
    <property type="match status" value="1"/>
</dbReference>
<keyword evidence="7" id="KW-1133">Transmembrane helix</keyword>
<dbReference type="InterPro" id="IPR037241">
    <property type="entry name" value="E2F-DP_heterodim"/>
</dbReference>
<keyword evidence="7" id="KW-0812">Transmembrane</keyword>
<dbReference type="GO" id="GO:0005634">
    <property type="term" value="C:nucleus"/>
    <property type="evidence" value="ECO:0000318"/>
    <property type="project" value="GO_Central"/>
</dbReference>
<dbReference type="STRING" id="5888.A0C577"/>
<dbReference type="OrthoDB" id="552115at2759"/>
<evidence type="ECO:0000256" key="1">
    <source>
        <dbReference type="ARBA" id="ARBA00010940"/>
    </source>
</evidence>
<dbReference type="GO" id="GO:0006357">
    <property type="term" value="P:regulation of transcription by RNA polymerase II"/>
    <property type="evidence" value="ECO:0000318"/>
    <property type="project" value="GO_Central"/>
</dbReference>
<dbReference type="PANTHER" id="PTHR12548">
    <property type="entry name" value="TRANSCRIPTION FACTOR DP"/>
    <property type="match status" value="1"/>
</dbReference>
<dbReference type="Proteomes" id="UP000000600">
    <property type="component" value="Unassembled WGS sequence"/>
</dbReference>
<accession>A0C577</accession>
<sequence>MVQKRVIHAFESRDSISSMGCEFYSTCNCEIYYYFCNHKYSKDFFIIIVHYDFINLIIYYMVMNMNIPYSQAFFMKNQIVQIIYQNTLIWISQGNSDWTRTRWQQIFSRHLLKAQCKVCLNFSSTFLILYYMLWRNIFALIQQFYSEANCNSQANTNKKLFVQIEPFEKPKIQSDSIKSQKKWSLKYISSRVMMELSNEAMAYSDICQKLTEEMIQEFNGQQNDRQKEIKNLRRRVYDALNVMISIGIVVKEKKLIRKNAESQVNLTKQNLIIRKQKQKEQLQIKKASATNHIKQQESLTKLVELNKMRDVDESEKIRFPFILVKTQLKNSDEEELVLEQNKSMDYLKVFSKNLLDLQLDLSVVQKLFQSEHMVL</sequence>
<dbReference type="GO" id="GO:0000981">
    <property type="term" value="F:DNA-binding transcription factor activity, RNA polymerase II-specific"/>
    <property type="evidence" value="ECO:0000318"/>
    <property type="project" value="GO_Central"/>
</dbReference>
<dbReference type="EMBL" id="CT868041">
    <property type="protein sequence ID" value="CAK65944.1"/>
    <property type="molecule type" value="Genomic_DNA"/>
</dbReference>
<dbReference type="AlphaFoldDB" id="A0C577"/>
<evidence type="ECO:0000313" key="9">
    <source>
        <dbReference type="EMBL" id="CAK65944.1"/>
    </source>
</evidence>
<evidence type="ECO:0000259" key="8">
    <source>
        <dbReference type="SMART" id="SM01372"/>
    </source>
</evidence>
<dbReference type="SUPFAM" id="SSF46785">
    <property type="entry name" value="Winged helix' DNA-binding domain"/>
    <property type="match status" value="1"/>
</dbReference>
<keyword evidence="6" id="KW-0175">Coiled coil</keyword>
<evidence type="ECO:0000256" key="5">
    <source>
        <dbReference type="RuleBase" id="RU003796"/>
    </source>
</evidence>
<dbReference type="InterPro" id="IPR036388">
    <property type="entry name" value="WH-like_DNA-bd_sf"/>
</dbReference>
<evidence type="ECO:0000256" key="3">
    <source>
        <dbReference type="ARBA" id="ARBA00023125"/>
    </source>
</evidence>
<keyword evidence="10" id="KW-1185">Reference proteome</keyword>
<dbReference type="Pfam" id="PF02319">
    <property type="entry name" value="WHD_E2F_TDP"/>
    <property type="match status" value="1"/>
</dbReference>
<name>A0C577_PARTE</name>
<dbReference type="PANTHER" id="PTHR12548:SF9">
    <property type="entry name" value="TRANSCRIPTION FACTOR DP"/>
    <property type="match status" value="1"/>
</dbReference>
<protein>
    <recommendedName>
        <fullName evidence="8">E2F/DP family winged-helix DNA-binding domain-containing protein</fullName>
    </recommendedName>
</protein>
<dbReference type="RefSeq" id="XP_001433341.1">
    <property type="nucleotide sequence ID" value="XM_001433304.1"/>
</dbReference>
<dbReference type="InParanoid" id="A0C577"/>
<keyword evidence="3 5" id="KW-0238">DNA-binding</keyword>
<proteinExistence type="inferred from homology"/>
<reference evidence="9 10" key="1">
    <citation type="journal article" date="2006" name="Nature">
        <title>Global trends of whole-genome duplications revealed by the ciliate Paramecium tetraurelia.</title>
        <authorList>
            <consortium name="Genoscope"/>
            <person name="Aury J.-M."/>
            <person name="Jaillon O."/>
            <person name="Duret L."/>
            <person name="Noel B."/>
            <person name="Jubin C."/>
            <person name="Porcel B.M."/>
            <person name="Segurens B."/>
            <person name="Daubin V."/>
            <person name="Anthouard V."/>
            <person name="Aiach N."/>
            <person name="Arnaiz O."/>
            <person name="Billaut A."/>
            <person name="Beisson J."/>
            <person name="Blanc I."/>
            <person name="Bouhouche K."/>
            <person name="Camara F."/>
            <person name="Duharcourt S."/>
            <person name="Guigo R."/>
            <person name="Gogendeau D."/>
            <person name="Katinka M."/>
            <person name="Keller A.-M."/>
            <person name="Kissmehl R."/>
            <person name="Klotz C."/>
            <person name="Koll F."/>
            <person name="Le Moue A."/>
            <person name="Lepere C."/>
            <person name="Malinsky S."/>
            <person name="Nowacki M."/>
            <person name="Nowak J.K."/>
            <person name="Plattner H."/>
            <person name="Poulain J."/>
            <person name="Ruiz F."/>
            <person name="Serrano V."/>
            <person name="Zagulski M."/>
            <person name="Dessen P."/>
            <person name="Betermier M."/>
            <person name="Weissenbach J."/>
            <person name="Scarpelli C."/>
            <person name="Schachter V."/>
            <person name="Sperling L."/>
            <person name="Meyer E."/>
            <person name="Cohen J."/>
            <person name="Wincker P."/>
        </authorList>
    </citation>
    <scope>NUCLEOTIDE SEQUENCE [LARGE SCALE GENOMIC DNA]</scope>
    <source>
        <strain evidence="9 10">Stock d4-2</strain>
    </source>
</reference>
<dbReference type="SMART" id="SM01372">
    <property type="entry name" value="E2F_TDP"/>
    <property type="match status" value="1"/>
</dbReference>
<keyword evidence="2 5" id="KW-0805">Transcription regulation</keyword>
<dbReference type="InterPro" id="IPR036390">
    <property type="entry name" value="WH_DNA-bd_sf"/>
</dbReference>
<dbReference type="GeneID" id="5019126"/>
<organism evidence="9 10">
    <name type="scientific">Paramecium tetraurelia</name>
    <dbReference type="NCBI Taxonomy" id="5888"/>
    <lineage>
        <taxon>Eukaryota</taxon>
        <taxon>Sar</taxon>
        <taxon>Alveolata</taxon>
        <taxon>Ciliophora</taxon>
        <taxon>Intramacronucleata</taxon>
        <taxon>Oligohymenophorea</taxon>
        <taxon>Peniculida</taxon>
        <taxon>Parameciidae</taxon>
        <taxon>Paramecium</taxon>
    </lineage>
</organism>
<evidence type="ECO:0000256" key="7">
    <source>
        <dbReference type="SAM" id="Phobius"/>
    </source>
</evidence>
<dbReference type="HOGENOM" id="CLU_062734_0_0_1"/>
<keyword evidence="7" id="KW-0472">Membrane</keyword>
<dbReference type="GO" id="GO:0003677">
    <property type="term" value="F:DNA binding"/>
    <property type="evidence" value="ECO:0007669"/>
    <property type="project" value="UniProtKB-KW"/>
</dbReference>
<dbReference type="InterPro" id="IPR003316">
    <property type="entry name" value="E2F_WHTH_DNA-bd_dom"/>
</dbReference>
<keyword evidence="4 5" id="KW-0804">Transcription</keyword>
<dbReference type="KEGG" id="ptm:GSPATT00006443001"/>